<evidence type="ECO:0000256" key="4">
    <source>
        <dbReference type="ARBA" id="ARBA00022898"/>
    </source>
</evidence>
<dbReference type="Gene3D" id="3.90.1150.10">
    <property type="entry name" value="Aspartate Aminotransferase, domain 1"/>
    <property type="match status" value="1"/>
</dbReference>
<dbReference type="InterPro" id="IPR001597">
    <property type="entry name" value="ArAA_b-elim_lyase/Thr_aldolase"/>
</dbReference>
<dbReference type="GO" id="GO:0008732">
    <property type="term" value="F:L-allo-threonine aldolase activity"/>
    <property type="evidence" value="ECO:0007669"/>
    <property type="project" value="RHEA"/>
</dbReference>
<feature type="domain" description="Aromatic amino acid beta-eliminating lyase/threonine aldolase" evidence="9">
    <location>
        <begin position="17"/>
        <end position="304"/>
    </location>
</feature>
<dbReference type="CDD" id="cd06502">
    <property type="entry name" value="TA_like"/>
    <property type="match status" value="1"/>
</dbReference>
<evidence type="ECO:0000256" key="2">
    <source>
        <dbReference type="ARBA" id="ARBA00006966"/>
    </source>
</evidence>
<evidence type="ECO:0000256" key="8">
    <source>
        <dbReference type="PIRNR" id="PIRNR038940"/>
    </source>
</evidence>
<dbReference type="Pfam" id="PF01212">
    <property type="entry name" value="Beta_elim_lyase"/>
    <property type="match status" value="1"/>
</dbReference>
<dbReference type="EMBL" id="VITR01000018">
    <property type="protein sequence ID" value="TWB35904.1"/>
    <property type="molecule type" value="Genomic_DNA"/>
</dbReference>
<proteinExistence type="inferred from homology"/>
<organism evidence="10 11">
    <name type="scientific">Nitrospirillum amazonense</name>
    <dbReference type="NCBI Taxonomy" id="28077"/>
    <lineage>
        <taxon>Bacteria</taxon>
        <taxon>Pseudomonadati</taxon>
        <taxon>Pseudomonadota</taxon>
        <taxon>Alphaproteobacteria</taxon>
        <taxon>Rhodospirillales</taxon>
        <taxon>Azospirillaceae</taxon>
        <taxon>Nitrospirillum</taxon>
    </lineage>
</organism>
<dbReference type="PIRSF" id="PIRSF038940">
    <property type="entry name" value="Low_specificity_LTA"/>
    <property type="match status" value="1"/>
</dbReference>
<dbReference type="Gene3D" id="3.40.640.10">
    <property type="entry name" value="Type I PLP-dependent aspartate aminotransferase-like (Major domain)"/>
    <property type="match status" value="1"/>
</dbReference>
<comment type="catalytic activity">
    <reaction evidence="6 8">
        <text>L-threonine = acetaldehyde + glycine</text>
        <dbReference type="Rhea" id="RHEA:19625"/>
        <dbReference type="ChEBI" id="CHEBI:15343"/>
        <dbReference type="ChEBI" id="CHEBI:57305"/>
        <dbReference type="ChEBI" id="CHEBI:57926"/>
        <dbReference type="EC" id="4.1.2.48"/>
    </reaction>
</comment>
<dbReference type="EC" id="4.1.2.48" evidence="8"/>
<reference evidence="10 11" key="1">
    <citation type="submission" date="2019-06" db="EMBL/GenBank/DDBJ databases">
        <title>Genomic Encyclopedia of Type Strains, Phase IV (KMG-V): Genome sequencing to study the core and pangenomes of soil and plant-associated prokaryotes.</title>
        <authorList>
            <person name="Whitman W."/>
        </authorList>
    </citation>
    <scope>NUCLEOTIDE SEQUENCE [LARGE SCALE GENOMIC DNA]</scope>
    <source>
        <strain evidence="10 11">BR 11622</strain>
    </source>
</reference>
<evidence type="ECO:0000313" key="10">
    <source>
        <dbReference type="EMBL" id="TWB35904.1"/>
    </source>
</evidence>
<gene>
    <name evidence="10" type="ORF">FBZ90_118107</name>
</gene>
<protein>
    <recommendedName>
        <fullName evidence="8">L-threonine aldolase</fullName>
        <ecNumber evidence="8">4.1.2.48</ecNumber>
    </recommendedName>
</protein>
<keyword evidence="4 8" id="KW-0663">Pyridoxal phosphate</keyword>
<sequence length="362" mass="38519">MTSTHTATVPPQFEAQQFASDNYSGVCPEAWAAMAEANSGHAAAYGEDVWTARAADAFRHLFGTPCDVFFAFNGTAANSLALASLCQSYHSVICSASAHVETDECGAPEFFSNGSKLLVAQTTDGKLTPDAIRALATGRSDIHFPKPRAVTITQPTETGQVYSLEEIRAISATCQALGLRLHMDGARFANACASLGCSPADMTWRAGVDVLCFGGTKNGMAVGEAILFFDRALAEDFDYRCKQAGQLASKMRFLSAPWVRMLENGAWLRNAAHANAGAQRLAAGLTDVPGVAPMFPVQANAVFLTAPAAVLDNLRARGWRFYTFIGGGARFMFAWDTQPERVDQLVADIREAATQAAGQAAA</sequence>
<evidence type="ECO:0000313" key="11">
    <source>
        <dbReference type="Proteomes" id="UP000315751"/>
    </source>
</evidence>
<accession>A0A560GQT7</accession>
<evidence type="ECO:0000256" key="1">
    <source>
        <dbReference type="ARBA" id="ARBA00001933"/>
    </source>
</evidence>
<evidence type="ECO:0000256" key="5">
    <source>
        <dbReference type="ARBA" id="ARBA00023239"/>
    </source>
</evidence>
<comment type="similarity">
    <text evidence="2 8">Belongs to the threonine aldolase family.</text>
</comment>
<comment type="function">
    <text evidence="8">Catalyzes the cleavage of L-allo-threonine and L-threonine to glycine and acetaldehyde.</text>
</comment>
<dbReference type="AlphaFoldDB" id="A0A560GQT7"/>
<evidence type="ECO:0000259" key="9">
    <source>
        <dbReference type="Pfam" id="PF01212"/>
    </source>
</evidence>
<keyword evidence="5 8" id="KW-0456">Lyase</keyword>
<dbReference type="InterPro" id="IPR015424">
    <property type="entry name" value="PyrdxlP-dep_Trfase"/>
</dbReference>
<dbReference type="GO" id="GO:0006567">
    <property type="term" value="P:L-threonine catabolic process"/>
    <property type="evidence" value="ECO:0007669"/>
    <property type="project" value="UniProtKB-UniRule"/>
</dbReference>
<dbReference type="Proteomes" id="UP000315751">
    <property type="component" value="Unassembled WGS sequence"/>
</dbReference>
<dbReference type="PANTHER" id="PTHR48097">
    <property type="entry name" value="L-THREONINE ALDOLASE-RELATED"/>
    <property type="match status" value="1"/>
</dbReference>
<dbReference type="InterPro" id="IPR015422">
    <property type="entry name" value="PyrdxlP-dep_Trfase_small"/>
</dbReference>
<dbReference type="RefSeq" id="WP_145735703.1">
    <property type="nucleotide sequence ID" value="NZ_VITR01000018.1"/>
</dbReference>
<dbReference type="FunFam" id="3.40.640.10:FF:000087">
    <property type="entry name" value="L-threonine aldolase"/>
    <property type="match status" value="1"/>
</dbReference>
<evidence type="ECO:0000256" key="7">
    <source>
        <dbReference type="ARBA" id="ARBA00050939"/>
    </source>
</evidence>
<name>A0A560GQT7_9PROT</name>
<comment type="catalytic activity">
    <reaction evidence="7 8">
        <text>L-allo-threonine = acetaldehyde + glycine</text>
        <dbReference type="Rhea" id="RHEA:26209"/>
        <dbReference type="ChEBI" id="CHEBI:15343"/>
        <dbReference type="ChEBI" id="CHEBI:57305"/>
        <dbReference type="ChEBI" id="CHEBI:58585"/>
        <dbReference type="EC" id="4.1.2.48"/>
    </reaction>
</comment>
<dbReference type="PANTHER" id="PTHR48097:SF5">
    <property type="entry name" value="LOW SPECIFICITY L-THREONINE ALDOLASE"/>
    <property type="match status" value="1"/>
</dbReference>
<comment type="caution">
    <text evidence="10">The sequence shown here is derived from an EMBL/GenBank/DDBJ whole genome shotgun (WGS) entry which is preliminary data.</text>
</comment>
<dbReference type="SUPFAM" id="SSF53383">
    <property type="entry name" value="PLP-dependent transferases"/>
    <property type="match status" value="1"/>
</dbReference>
<evidence type="ECO:0000256" key="6">
    <source>
        <dbReference type="ARBA" id="ARBA00050410"/>
    </source>
</evidence>
<comment type="cofactor">
    <cofactor evidence="1 8">
        <name>pyridoxal 5'-phosphate</name>
        <dbReference type="ChEBI" id="CHEBI:597326"/>
    </cofactor>
</comment>
<dbReference type="InterPro" id="IPR015421">
    <property type="entry name" value="PyrdxlP-dep_Trfase_major"/>
</dbReference>
<dbReference type="InterPro" id="IPR026273">
    <property type="entry name" value="Low_specificity_L-TA_bact"/>
</dbReference>
<evidence type="ECO:0000256" key="3">
    <source>
        <dbReference type="ARBA" id="ARBA00011881"/>
    </source>
</evidence>
<comment type="subunit">
    <text evidence="3">Homotetramer.</text>
</comment>
<dbReference type="OrthoDB" id="9774495at2"/>
<keyword evidence="11" id="KW-1185">Reference proteome</keyword>